<evidence type="ECO:0000256" key="1">
    <source>
        <dbReference type="SAM" id="Phobius"/>
    </source>
</evidence>
<dbReference type="Proteomes" id="UP000178179">
    <property type="component" value="Unassembled WGS sequence"/>
</dbReference>
<gene>
    <name evidence="2" type="ORF">A2119_02975</name>
</gene>
<keyword evidence="1" id="KW-0472">Membrane</keyword>
<dbReference type="AlphaFoldDB" id="A0A1G1YWD9"/>
<accession>A0A1G1YWD9</accession>
<feature type="transmembrane region" description="Helical" evidence="1">
    <location>
        <begin position="12"/>
        <end position="29"/>
    </location>
</feature>
<evidence type="ECO:0000313" key="2">
    <source>
        <dbReference type="EMBL" id="OGY56682.1"/>
    </source>
</evidence>
<name>A0A1G1YWD9_9BACT</name>
<keyword evidence="1" id="KW-0812">Transmembrane</keyword>
<comment type="caution">
    <text evidence="2">The sequence shown here is derived from an EMBL/GenBank/DDBJ whole genome shotgun (WGS) entry which is preliminary data.</text>
</comment>
<sequence length="102" mass="11787">MKLFGFEIDPLIMGILMGGSAVGIMYLLEKKMSEKYSILKFPFLLTLFTLTYIVLTDFGEGLLIYLIILFLWVVFLTVFLMGENVEVFKKIGKKLIECCKNW</sequence>
<dbReference type="EMBL" id="MHIS01000010">
    <property type="protein sequence ID" value="OGY56682.1"/>
    <property type="molecule type" value="Genomic_DNA"/>
</dbReference>
<keyword evidence="1" id="KW-1133">Transmembrane helix</keyword>
<protein>
    <submittedName>
        <fullName evidence="2">Uncharacterized protein</fullName>
    </submittedName>
</protein>
<reference evidence="2 3" key="1">
    <citation type="journal article" date="2016" name="Nat. Commun.">
        <title>Thousands of microbial genomes shed light on interconnected biogeochemical processes in an aquifer system.</title>
        <authorList>
            <person name="Anantharaman K."/>
            <person name="Brown C.T."/>
            <person name="Hug L.A."/>
            <person name="Sharon I."/>
            <person name="Castelle C.J."/>
            <person name="Probst A.J."/>
            <person name="Thomas B.C."/>
            <person name="Singh A."/>
            <person name="Wilkins M.J."/>
            <person name="Karaoz U."/>
            <person name="Brodie E.L."/>
            <person name="Williams K.H."/>
            <person name="Hubbard S.S."/>
            <person name="Banfield J.F."/>
        </authorList>
    </citation>
    <scope>NUCLEOTIDE SEQUENCE [LARGE SCALE GENOMIC DNA]</scope>
</reference>
<feature type="transmembrane region" description="Helical" evidence="1">
    <location>
        <begin position="36"/>
        <end position="55"/>
    </location>
</feature>
<proteinExistence type="predicted"/>
<evidence type="ECO:0000313" key="3">
    <source>
        <dbReference type="Proteomes" id="UP000178179"/>
    </source>
</evidence>
<feature type="transmembrane region" description="Helical" evidence="1">
    <location>
        <begin position="61"/>
        <end position="81"/>
    </location>
</feature>
<organism evidence="2 3">
    <name type="scientific">Candidatus Colwellbacteria bacterium GWA2_46_10</name>
    <dbReference type="NCBI Taxonomy" id="1797684"/>
    <lineage>
        <taxon>Bacteria</taxon>
        <taxon>Candidatus Colwelliibacteriota</taxon>
    </lineage>
</organism>